<organism evidence="2 3">
    <name type="scientific">Paraburkholderia dilworthii</name>
    <dbReference type="NCBI Taxonomy" id="948106"/>
    <lineage>
        <taxon>Bacteria</taxon>
        <taxon>Pseudomonadati</taxon>
        <taxon>Pseudomonadota</taxon>
        <taxon>Betaproteobacteria</taxon>
        <taxon>Burkholderiales</taxon>
        <taxon>Burkholderiaceae</taxon>
        <taxon>Paraburkholderia</taxon>
    </lineage>
</organism>
<accession>A0ABW9D0E7</accession>
<keyword evidence="1" id="KW-0472">Membrane</keyword>
<sequence>MHEPAAVTVPGTVVAFARLSGAVDAFCSAIAGFALLAGTRAFTFTALLAWREPVLGGVGLLLLAALGWLRWQCGERAAGHDTHARHETRITHATHATHATREGRPALNPGNESRAVIRQGLAQPLPVGAERAHVACYNRSSESESKRCAARVERRSSSGARLNTDAQAKRAQPSLCVTWT</sequence>
<evidence type="ECO:0000313" key="3">
    <source>
        <dbReference type="Proteomes" id="UP001629367"/>
    </source>
</evidence>
<feature type="transmembrane region" description="Helical" evidence="1">
    <location>
        <begin position="20"/>
        <end position="42"/>
    </location>
</feature>
<name>A0ABW9D0E7_9BURK</name>
<keyword evidence="1" id="KW-0812">Transmembrane</keyword>
<dbReference type="Proteomes" id="UP001629367">
    <property type="component" value="Unassembled WGS sequence"/>
</dbReference>
<comment type="caution">
    <text evidence="2">The sequence shown here is derived from an EMBL/GenBank/DDBJ whole genome shotgun (WGS) entry which is preliminary data.</text>
</comment>
<keyword evidence="1" id="KW-1133">Transmembrane helix</keyword>
<feature type="transmembrane region" description="Helical" evidence="1">
    <location>
        <begin position="54"/>
        <end position="71"/>
    </location>
</feature>
<gene>
    <name evidence="2" type="ORF">PQQ68_00585</name>
</gene>
<proteinExistence type="predicted"/>
<keyword evidence="3" id="KW-1185">Reference proteome</keyword>
<dbReference type="EMBL" id="JAQQBZ010000001">
    <property type="protein sequence ID" value="MFM0591495.1"/>
    <property type="molecule type" value="Genomic_DNA"/>
</dbReference>
<evidence type="ECO:0008006" key="4">
    <source>
        <dbReference type="Google" id="ProtNLM"/>
    </source>
</evidence>
<reference evidence="2 3" key="1">
    <citation type="journal article" date="2024" name="Chem. Sci.">
        <title>Discovery of megapolipeptins by genome mining of a Burkholderiales bacteria collection.</title>
        <authorList>
            <person name="Paulo B.S."/>
            <person name="Recchia M.J.J."/>
            <person name="Lee S."/>
            <person name="Fergusson C.H."/>
            <person name="Romanowski S.B."/>
            <person name="Hernandez A."/>
            <person name="Krull N."/>
            <person name="Liu D.Y."/>
            <person name="Cavanagh H."/>
            <person name="Bos A."/>
            <person name="Gray C.A."/>
            <person name="Murphy B.T."/>
            <person name="Linington R.G."/>
            <person name="Eustaquio A.S."/>
        </authorList>
    </citation>
    <scope>NUCLEOTIDE SEQUENCE [LARGE SCALE GENOMIC DNA]</scope>
    <source>
        <strain evidence="2 3">RL17-335-BIF-A</strain>
    </source>
</reference>
<evidence type="ECO:0000313" key="2">
    <source>
        <dbReference type="EMBL" id="MFM0591495.1"/>
    </source>
</evidence>
<protein>
    <recommendedName>
        <fullName evidence="4">GDT1 family protein</fullName>
    </recommendedName>
</protein>
<evidence type="ECO:0000256" key="1">
    <source>
        <dbReference type="SAM" id="Phobius"/>
    </source>
</evidence>
<dbReference type="RefSeq" id="WP_408207956.1">
    <property type="nucleotide sequence ID" value="NZ_JAQQBZ010000001.1"/>
</dbReference>